<comment type="caution">
    <text evidence="4">The sequence shown here is derived from an EMBL/GenBank/DDBJ whole genome shotgun (WGS) entry which is preliminary data.</text>
</comment>
<dbReference type="InterPro" id="IPR011990">
    <property type="entry name" value="TPR-like_helical_dom_sf"/>
</dbReference>
<dbReference type="GO" id="GO:0007005">
    <property type="term" value="P:mitochondrion organization"/>
    <property type="evidence" value="ECO:0007669"/>
    <property type="project" value="TreeGrafter"/>
</dbReference>
<dbReference type="EMBL" id="JAKOGI010002238">
    <property type="protein sequence ID" value="KAJ8422501.1"/>
    <property type="molecule type" value="Genomic_DNA"/>
</dbReference>
<name>A0A9Q1GKQ0_9CARY</name>
<evidence type="ECO:0008006" key="6">
    <source>
        <dbReference type="Google" id="ProtNLM"/>
    </source>
</evidence>
<sequence length="276" mass="31732">MENPEKHFVQLLEMQLSRYGPSKTIINFFIEGAGHGKRADLAREVYEMMGRIGVAPNLDSDIVMLQCYLRNDRIADEVNFFDDISKRRALGRKVYSVMVVGLCKVGKPDFAWTIMRQARKDGLPPSLQWYEELVKAYCSEKRYDDAINVINDMEKVGRKITSFIGNVLLLHSLLSKDLYAAWARLRNVSDETPTSAMLGQLIAAFSGHIRVYSEVEDLEEKGYEPNRWTYDILVHGLFKHGRIAEARSWMKKCCGGDIFRLSERRCSFKGEEQVMN</sequence>
<dbReference type="PANTHER" id="PTHR47934:SF6">
    <property type="entry name" value="MITOCHONDRIAL GROUP I INTRON SPLICING FACTOR CCM1-RELATED"/>
    <property type="match status" value="1"/>
</dbReference>
<dbReference type="Pfam" id="PF12854">
    <property type="entry name" value="PPR_1"/>
    <property type="match status" value="1"/>
</dbReference>
<proteinExistence type="inferred from homology"/>
<evidence type="ECO:0000256" key="1">
    <source>
        <dbReference type="ARBA" id="ARBA00007626"/>
    </source>
</evidence>
<dbReference type="GO" id="GO:0005739">
    <property type="term" value="C:mitochondrion"/>
    <property type="evidence" value="ECO:0007669"/>
    <property type="project" value="TreeGrafter"/>
</dbReference>
<dbReference type="NCBIfam" id="TIGR00756">
    <property type="entry name" value="PPR"/>
    <property type="match status" value="2"/>
</dbReference>
<dbReference type="InterPro" id="IPR002885">
    <property type="entry name" value="PPR_rpt"/>
</dbReference>
<protein>
    <recommendedName>
        <fullName evidence="6">Pentatricopeptide repeat-containing protein</fullName>
    </recommendedName>
</protein>
<dbReference type="Pfam" id="PF13812">
    <property type="entry name" value="PPR_3"/>
    <property type="match status" value="1"/>
</dbReference>
<dbReference type="PANTHER" id="PTHR47934">
    <property type="entry name" value="PENTATRICOPEPTIDE REPEAT-CONTAINING PROTEIN PET309, MITOCHONDRIAL"/>
    <property type="match status" value="1"/>
</dbReference>
<dbReference type="PROSITE" id="PS51375">
    <property type="entry name" value="PPR"/>
    <property type="match status" value="2"/>
</dbReference>
<dbReference type="AlphaFoldDB" id="A0A9Q1GKQ0"/>
<accession>A0A9Q1GKQ0</accession>
<dbReference type="GO" id="GO:0003729">
    <property type="term" value="F:mRNA binding"/>
    <property type="evidence" value="ECO:0007669"/>
    <property type="project" value="TreeGrafter"/>
</dbReference>
<comment type="similarity">
    <text evidence="1">Belongs to the PPR family. P subfamily.</text>
</comment>
<feature type="repeat" description="PPR" evidence="3">
    <location>
        <begin position="126"/>
        <end position="160"/>
    </location>
</feature>
<dbReference type="GO" id="GO:0006396">
    <property type="term" value="P:RNA processing"/>
    <property type="evidence" value="ECO:0007669"/>
    <property type="project" value="TreeGrafter"/>
</dbReference>
<organism evidence="4 5">
    <name type="scientific">Carnegiea gigantea</name>
    <dbReference type="NCBI Taxonomy" id="171969"/>
    <lineage>
        <taxon>Eukaryota</taxon>
        <taxon>Viridiplantae</taxon>
        <taxon>Streptophyta</taxon>
        <taxon>Embryophyta</taxon>
        <taxon>Tracheophyta</taxon>
        <taxon>Spermatophyta</taxon>
        <taxon>Magnoliopsida</taxon>
        <taxon>eudicotyledons</taxon>
        <taxon>Gunneridae</taxon>
        <taxon>Pentapetalae</taxon>
        <taxon>Caryophyllales</taxon>
        <taxon>Cactineae</taxon>
        <taxon>Cactaceae</taxon>
        <taxon>Cactoideae</taxon>
        <taxon>Echinocereeae</taxon>
        <taxon>Carnegiea</taxon>
    </lineage>
</organism>
<keyword evidence="2" id="KW-0677">Repeat</keyword>
<gene>
    <name evidence="4" type="ORF">Cgig2_003661</name>
</gene>
<dbReference type="InterPro" id="IPR051114">
    <property type="entry name" value="Mito_RNA_Proc_CCM1"/>
</dbReference>
<dbReference type="Proteomes" id="UP001153076">
    <property type="component" value="Unassembled WGS sequence"/>
</dbReference>
<evidence type="ECO:0000313" key="5">
    <source>
        <dbReference type="Proteomes" id="UP001153076"/>
    </source>
</evidence>
<evidence type="ECO:0000256" key="2">
    <source>
        <dbReference type="ARBA" id="ARBA00022737"/>
    </source>
</evidence>
<keyword evidence="5" id="KW-1185">Reference proteome</keyword>
<dbReference type="OrthoDB" id="185373at2759"/>
<dbReference type="Gene3D" id="1.25.40.10">
    <property type="entry name" value="Tetratricopeptide repeat domain"/>
    <property type="match status" value="3"/>
</dbReference>
<evidence type="ECO:0000313" key="4">
    <source>
        <dbReference type="EMBL" id="KAJ8422501.1"/>
    </source>
</evidence>
<reference evidence="4" key="1">
    <citation type="submission" date="2022-04" db="EMBL/GenBank/DDBJ databases">
        <title>Carnegiea gigantea Genome sequencing and assembly v2.</title>
        <authorList>
            <person name="Copetti D."/>
            <person name="Sanderson M.J."/>
            <person name="Burquez A."/>
            <person name="Wojciechowski M.F."/>
        </authorList>
    </citation>
    <scope>NUCLEOTIDE SEQUENCE</scope>
    <source>
        <strain evidence="4">SGP5-SGP5p</strain>
        <tissue evidence="4">Aerial part</tissue>
    </source>
</reference>
<evidence type="ECO:0000256" key="3">
    <source>
        <dbReference type="PROSITE-ProRule" id="PRU00708"/>
    </source>
</evidence>
<feature type="repeat" description="PPR" evidence="3">
    <location>
        <begin position="91"/>
        <end position="125"/>
    </location>
</feature>